<dbReference type="GO" id="GO:1904680">
    <property type="term" value="F:peptide transmembrane transporter activity"/>
    <property type="evidence" value="ECO:0007669"/>
    <property type="project" value="TreeGrafter"/>
</dbReference>
<protein>
    <submittedName>
        <fullName evidence="3">ABC transporter substrate-binding protein</fullName>
    </submittedName>
</protein>
<dbReference type="Proteomes" id="UP000501812">
    <property type="component" value="Chromosome"/>
</dbReference>
<accession>A0A858RLZ2</accession>
<dbReference type="Gene3D" id="3.40.190.10">
    <property type="entry name" value="Periplasmic binding protein-like II"/>
    <property type="match status" value="1"/>
</dbReference>
<evidence type="ECO:0000313" key="3">
    <source>
        <dbReference type="EMBL" id="QJE97745.1"/>
    </source>
</evidence>
<dbReference type="InterPro" id="IPR000914">
    <property type="entry name" value="SBP_5_dom"/>
</dbReference>
<proteinExistence type="predicted"/>
<dbReference type="KEGG" id="luo:HHL09_18815"/>
<dbReference type="GO" id="GO:0015833">
    <property type="term" value="P:peptide transport"/>
    <property type="evidence" value="ECO:0007669"/>
    <property type="project" value="TreeGrafter"/>
</dbReference>
<dbReference type="AlphaFoldDB" id="A0A858RLZ2"/>
<evidence type="ECO:0000313" key="4">
    <source>
        <dbReference type="Proteomes" id="UP000501812"/>
    </source>
</evidence>
<gene>
    <name evidence="3" type="ORF">HHL09_18815</name>
</gene>
<keyword evidence="4" id="KW-1185">Reference proteome</keyword>
<dbReference type="Gene3D" id="3.10.105.10">
    <property type="entry name" value="Dipeptide-binding Protein, Domain 3"/>
    <property type="match status" value="1"/>
</dbReference>
<dbReference type="InterPro" id="IPR039424">
    <property type="entry name" value="SBP_5"/>
</dbReference>
<keyword evidence="1" id="KW-0732">Signal</keyword>
<dbReference type="EMBL" id="CP051774">
    <property type="protein sequence ID" value="QJE97745.1"/>
    <property type="molecule type" value="Genomic_DNA"/>
</dbReference>
<organism evidence="3 4">
    <name type="scientific">Luteolibacter luteus</name>
    <dbReference type="NCBI Taxonomy" id="2728835"/>
    <lineage>
        <taxon>Bacteria</taxon>
        <taxon>Pseudomonadati</taxon>
        <taxon>Verrucomicrobiota</taxon>
        <taxon>Verrucomicrobiia</taxon>
        <taxon>Verrucomicrobiales</taxon>
        <taxon>Verrucomicrobiaceae</taxon>
        <taxon>Luteolibacter</taxon>
    </lineage>
</organism>
<dbReference type="PANTHER" id="PTHR30290">
    <property type="entry name" value="PERIPLASMIC BINDING COMPONENT OF ABC TRANSPORTER"/>
    <property type="match status" value="1"/>
</dbReference>
<evidence type="ECO:0000256" key="1">
    <source>
        <dbReference type="ARBA" id="ARBA00022729"/>
    </source>
</evidence>
<feature type="domain" description="Solute-binding protein family 5" evidence="2">
    <location>
        <begin position="169"/>
        <end position="549"/>
    </location>
</feature>
<sequence>MTRFVLPVIAAVIWVVLPSCKKPPEFTPYDNTAEREAFYKRYNDGVVETMTKRRSELETALGGTLDETDRKEKQHELDDLLRRQQRPAYFETLTEADLPQDLQWTTNWDEPELGSPEAKKGGTVHSYIPGGAFPPTIRACGREANNSFRNYHWDDIELSLTNFHPETGNVVPYLADRWAVAEDGQTVYFHIDDDAKWSDGREVTSGDWMMTFYVYLSPYLTEPFYRAYYGEQYWGVASYGKDYLCIRLAFPKPLTAGFAGFIAPFQEDFYREFGPDFESRYAWRPRPTTGAYKIEKEDILKGRSISVTRVKDWWAKDRKYFKYRFNPDRIEYIQVRDEEKVFQLFLRGDIDIYLMGDAKKWYEKSEVPNVFNGYIEKATFYNEYPAVSRGLYMNLSMPMLDNQDVRIGLQHATNWEKVIELDLRGDGQRLNLLNEGYGDLSHPTLQTRPYSVKLAREAFARAGFTEQGSDGVLRNAQGQRLSFTINFPRISDIIPFMLRLKEEALKAGVEYKLEAMDPTASFQKVARKEHEISFNGWQNQLPVPDYYQQFHSKDAYEPGTKKPRAMTNNISVFADPEVDKILEANRNARSMEEIRDTSYKLEEIMNERAVWIPAYRRPFYRVGYWRWIRWPDNFNVRLGNEPEMNHVHWVDQDIKEETLDAMKDHRSFPEKNVVFDQHRKKPAANTEK</sequence>
<reference evidence="3 4" key="1">
    <citation type="submission" date="2020-04" db="EMBL/GenBank/DDBJ databases">
        <title>Luteolibacter sp. G-1-1-1 isolated from soil.</title>
        <authorList>
            <person name="Dahal R.H."/>
        </authorList>
    </citation>
    <scope>NUCLEOTIDE SEQUENCE [LARGE SCALE GENOMIC DNA]</scope>
    <source>
        <strain evidence="3 4">G-1-1-1</strain>
    </source>
</reference>
<dbReference type="SUPFAM" id="SSF53850">
    <property type="entry name" value="Periplasmic binding protein-like II"/>
    <property type="match status" value="1"/>
</dbReference>
<evidence type="ECO:0000259" key="2">
    <source>
        <dbReference type="Pfam" id="PF00496"/>
    </source>
</evidence>
<dbReference type="RefSeq" id="WP_169456171.1">
    <property type="nucleotide sequence ID" value="NZ_CP051774.1"/>
</dbReference>
<dbReference type="Pfam" id="PF00496">
    <property type="entry name" value="SBP_bac_5"/>
    <property type="match status" value="1"/>
</dbReference>
<dbReference type="GO" id="GO:0042884">
    <property type="term" value="P:microcin transport"/>
    <property type="evidence" value="ECO:0007669"/>
    <property type="project" value="TreeGrafter"/>
</dbReference>
<dbReference type="PANTHER" id="PTHR30290:SF64">
    <property type="entry name" value="ABC TRANSPORTER PERIPLASMIC BINDING PROTEIN"/>
    <property type="match status" value="1"/>
</dbReference>
<dbReference type="GO" id="GO:0030288">
    <property type="term" value="C:outer membrane-bounded periplasmic space"/>
    <property type="evidence" value="ECO:0007669"/>
    <property type="project" value="TreeGrafter"/>
</dbReference>
<name>A0A858RLZ2_9BACT</name>